<evidence type="ECO:0000313" key="2">
    <source>
        <dbReference type="EMBL" id="KAJ7103986.1"/>
    </source>
</evidence>
<sequence>MPDASIQAVGTEPSATRPLGTSRGASLTPSSSALTTNTLATSAPAATLVSTPPPVVPPCSETPPVAPLRSPPPVTQPVVPPRSETPPVAPLRSPPPKAPAWFVNARTVLTKVDLGLDFDALIAAWTRIEYASRFEQGPTNLSPTGRPKQIATWIAGRRAHAPPKVTDTGAYASQWKVWWDSLQPKWRKRDKEGMWATDEYGDGGAEWGPLYQWGVNGTLSLLAALHCWGSTVLETGQPADAWEAAVMDVTWMLEGMAIYYEKFNRRF</sequence>
<evidence type="ECO:0000256" key="1">
    <source>
        <dbReference type="SAM" id="MobiDB-lite"/>
    </source>
</evidence>
<evidence type="ECO:0000313" key="3">
    <source>
        <dbReference type="Proteomes" id="UP001222325"/>
    </source>
</evidence>
<comment type="caution">
    <text evidence="2">The sequence shown here is derived from an EMBL/GenBank/DDBJ whole genome shotgun (WGS) entry which is preliminary data.</text>
</comment>
<dbReference type="Proteomes" id="UP001222325">
    <property type="component" value="Unassembled WGS sequence"/>
</dbReference>
<feature type="compositionally biased region" description="Low complexity" evidence="1">
    <location>
        <begin position="25"/>
        <end position="50"/>
    </location>
</feature>
<accession>A0AAD6UL80</accession>
<reference evidence="2" key="1">
    <citation type="submission" date="2023-03" db="EMBL/GenBank/DDBJ databases">
        <title>Massive genome expansion in bonnet fungi (Mycena s.s.) driven by repeated elements and novel gene families across ecological guilds.</title>
        <authorList>
            <consortium name="Lawrence Berkeley National Laboratory"/>
            <person name="Harder C.B."/>
            <person name="Miyauchi S."/>
            <person name="Viragh M."/>
            <person name="Kuo A."/>
            <person name="Thoen E."/>
            <person name="Andreopoulos B."/>
            <person name="Lu D."/>
            <person name="Skrede I."/>
            <person name="Drula E."/>
            <person name="Henrissat B."/>
            <person name="Morin E."/>
            <person name="Kohler A."/>
            <person name="Barry K."/>
            <person name="LaButti K."/>
            <person name="Morin E."/>
            <person name="Salamov A."/>
            <person name="Lipzen A."/>
            <person name="Mereny Z."/>
            <person name="Hegedus B."/>
            <person name="Baldrian P."/>
            <person name="Stursova M."/>
            <person name="Weitz H."/>
            <person name="Taylor A."/>
            <person name="Grigoriev I.V."/>
            <person name="Nagy L.G."/>
            <person name="Martin F."/>
            <person name="Kauserud H."/>
        </authorList>
    </citation>
    <scope>NUCLEOTIDE SEQUENCE</scope>
    <source>
        <strain evidence="2">CBHHK173m</strain>
    </source>
</reference>
<organism evidence="2 3">
    <name type="scientific">Mycena belliarum</name>
    <dbReference type="NCBI Taxonomy" id="1033014"/>
    <lineage>
        <taxon>Eukaryota</taxon>
        <taxon>Fungi</taxon>
        <taxon>Dikarya</taxon>
        <taxon>Basidiomycota</taxon>
        <taxon>Agaricomycotina</taxon>
        <taxon>Agaricomycetes</taxon>
        <taxon>Agaricomycetidae</taxon>
        <taxon>Agaricales</taxon>
        <taxon>Marasmiineae</taxon>
        <taxon>Mycenaceae</taxon>
        <taxon>Mycena</taxon>
    </lineage>
</organism>
<name>A0AAD6UL80_9AGAR</name>
<dbReference type="AlphaFoldDB" id="A0AAD6UL80"/>
<gene>
    <name evidence="2" type="ORF">B0H15DRAFT_766409</name>
</gene>
<protein>
    <submittedName>
        <fullName evidence="2">Uncharacterized protein</fullName>
    </submittedName>
</protein>
<proteinExistence type="predicted"/>
<keyword evidence="3" id="KW-1185">Reference proteome</keyword>
<feature type="compositionally biased region" description="Pro residues" evidence="1">
    <location>
        <begin position="51"/>
        <end position="97"/>
    </location>
</feature>
<dbReference type="EMBL" id="JARJCN010000001">
    <property type="protein sequence ID" value="KAJ7103986.1"/>
    <property type="molecule type" value="Genomic_DNA"/>
</dbReference>
<feature type="region of interest" description="Disordered" evidence="1">
    <location>
        <begin position="1"/>
        <end position="97"/>
    </location>
</feature>